<dbReference type="InterPro" id="IPR005824">
    <property type="entry name" value="KOW"/>
</dbReference>
<evidence type="ECO:0000259" key="10">
    <source>
        <dbReference type="SMART" id="SM00739"/>
    </source>
</evidence>
<protein>
    <recommendedName>
        <fullName evidence="6 8">Large ribosomal subunit protein uL24</fullName>
    </recommendedName>
</protein>
<dbReference type="CDD" id="cd06089">
    <property type="entry name" value="KOW_RPL26"/>
    <property type="match status" value="1"/>
</dbReference>
<dbReference type="EMBL" id="SGXG01000001">
    <property type="protein sequence ID" value="RZS94638.1"/>
    <property type="molecule type" value="Genomic_DNA"/>
</dbReference>
<dbReference type="FunFam" id="2.30.30.30:FF:000004">
    <property type="entry name" value="50S ribosomal protein L24"/>
    <property type="match status" value="1"/>
</dbReference>
<evidence type="ECO:0000256" key="6">
    <source>
        <dbReference type="ARBA" id="ARBA00035206"/>
    </source>
</evidence>
<keyword evidence="3 8" id="KW-0694">RNA-binding</keyword>
<dbReference type="Proteomes" id="UP000292209">
    <property type="component" value="Unassembled WGS sequence"/>
</dbReference>
<evidence type="ECO:0000256" key="7">
    <source>
        <dbReference type="ARBA" id="ARBA00058688"/>
    </source>
</evidence>
<dbReference type="AlphaFoldDB" id="A0A4Q7P5A9"/>
<evidence type="ECO:0000313" key="11">
    <source>
        <dbReference type="EMBL" id="RZS94638.1"/>
    </source>
</evidence>
<dbReference type="InterPro" id="IPR014722">
    <property type="entry name" value="Rib_uL2_dom2"/>
</dbReference>
<dbReference type="SMART" id="SM00739">
    <property type="entry name" value="KOW"/>
    <property type="match status" value="1"/>
</dbReference>
<evidence type="ECO:0000256" key="1">
    <source>
        <dbReference type="ARBA" id="ARBA00010618"/>
    </source>
</evidence>
<evidence type="ECO:0000256" key="3">
    <source>
        <dbReference type="ARBA" id="ARBA00022884"/>
    </source>
</evidence>
<evidence type="ECO:0000256" key="5">
    <source>
        <dbReference type="ARBA" id="ARBA00023274"/>
    </source>
</evidence>
<dbReference type="InterPro" id="IPR057264">
    <property type="entry name" value="Ribosomal_uL24_C"/>
</dbReference>
<dbReference type="Pfam" id="PF00467">
    <property type="entry name" value="KOW"/>
    <property type="match status" value="1"/>
</dbReference>
<dbReference type="GO" id="GO:0003735">
    <property type="term" value="F:structural constituent of ribosome"/>
    <property type="evidence" value="ECO:0007669"/>
    <property type="project" value="InterPro"/>
</dbReference>
<organism evidence="11 12">
    <name type="scientific">Cecembia calidifontis</name>
    <dbReference type="NCBI Taxonomy" id="1187080"/>
    <lineage>
        <taxon>Bacteria</taxon>
        <taxon>Pseudomonadati</taxon>
        <taxon>Bacteroidota</taxon>
        <taxon>Cytophagia</taxon>
        <taxon>Cytophagales</taxon>
        <taxon>Cyclobacteriaceae</taxon>
        <taxon>Cecembia</taxon>
    </lineage>
</organism>
<dbReference type="GO" id="GO:0005840">
    <property type="term" value="C:ribosome"/>
    <property type="evidence" value="ECO:0007669"/>
    <property type="project" value="UniProtKB-KW"/>
</dbReference>
<dbReference type="OrthoDB" id="9807419at2"/>
<dbReference type="HAMAP" id="MF_01326_B">
    <property type="entry name" value="Ribosomal_uL24_B"/>
    <property type="match status" value="1"/>
</dbReference>
<dbReference type="InterPro" id="IPR005825">
    <property type="entry name" value="Ribosomal_uL24_CS"/>
</dbReference>
<evidence type="ECO:0000256" key="8">
    <source>
        <dbReference type="HAMAP-Rule" id="MF_01326"/>
    </source>
</evidence>
<dbReference type="InterPro" id="IPR041988">
    <property type="entry name" value="Ribosomal_uL24_KOW"/>
</dbReference>
<comment type="function">
    <text evidence="7 8">One of the proteins that surrounds the polypeptide exit tunnel on the outside of the subunit.</text>
</comment>
<dbReference type="Pfam" id="PF17136">
    <property type="entry name" value="ribosomal_L24"/>
    <property type="match status" value="1"/>
</dbReference>
<proteinExistence type="inferred from homology"/>
<dbReference type="RefSeq" id="WP_130273862.1">
    <property type="nucleotide sequence ID" value="NZ_SGXG01000001.1"/>
</dbReference>
<keyword evidence="12" id="KW-1185">Reference proteome</keyword>
<evidence type="ECO:0000256" key="4">
    <source>
        <dbReference type="ARBA" id="ARBA00022980"/>
    </source>
</evidence>
<comment type="similarity">
    <text evidence="1 8 9">Belongs to the universal ribosomal protein uL24 family.</text>
</comment>
<evidence type="ECO:0000313" key="12">
    <source>
        <dbReference type="Proteomes" id="UP000292209"/>
    </source>
</evidence>
<dbReference type="PROSITE" id="PS01108">
    <property type="entry name" value="RIBOSOMAL_L24"/>
    <property type="match status" value="1"/>
</dbReference>
<dbReference type="NCBIfam" id="TIGR01079">
    <property type="entry name" value="rplX_bact"/>
    <property type="match status" value="1"/>
</dbReference>
<sequence length="114" mass="12401">MERKFNKQPKLHIKTGDTVKVLSGDDKGKTGKVLSVNLEKRRAVVEGLNMVTKHVKPTAANPQGGIEKKEAAIHVSNLMLVDPKTGEATRTGRKLGENGKLVRYSKKTGEVING</sequence>
<dbReference type="GO" id="GO:0019843">
    <property type="term" value="F:rRNA binding"/>
    <property type="evidence" value="ECO:0007669"/>
    <property type="project" value="UniProtKB-UniRule"/>
</dbReference>
<name>A0A4Q7P5A9_9BACT</name>
<gene>
    <name evidence="8" type="primary">rplX</name>
    <name evidence="11" type="ORF">BC751_0139</name>
</gene>
<accession>A0A4Q7P5A9</accession>
<keyword evidence="4 8" id="KW-0689">Ribosomal protein</keyword>
<dbReference type="InterPro" id="IPR008991">
    <property type="entry name" value="Translation_prot_SH3-like_sf"/>
</dbReference>
<reference evidence="11 12" key="1">
    <citation type="submission" date="2019-02" db="EMBL/GenBank/DDBJ databases">
        <title>Genomic Encyclopedia of Archaeal and Bacterial Type Strains, Phase II (KMG-II): from individual species to whole genera.</title>
        <authorList>
            <person name="Goeker M."/>
        </authorList>
    </citation>
    <scope>NUCLEOTIDE SEQUENCE [LARGE SCALE GENOMIC DNA]</scope>
    <source>
        <strain evidence="11 12">DSM 21411</strain>
    </source>
</reference>
<evidence type="ECO:0000256" key="9">
    <source>
        <dbReference type="RuleBase" id="RU003477"/>
    </source>
</evidence>
<evidence type="ECO:0000256" key="2">
    <source>
        <dbReference type="ARBA" id="ARBA00022730"/>
    </source>
</evidence>
<dbReference type="Gene3D" id="2.30.30.30">
    <property type="match status" value="1"/>
</dbReference>
<comment type="function">
    <text evidence="8">One of two assembly initiator proteins, it binds directly to the 5'-end of the 23S rRNA, where it nucleates assembly of the 50S subunit.</text>
</comment>
<keyword evidence="5 8" id="KW-0687">Ribonucleoprotein</keyword>
<comment type="caution">
    <text evidence="11">The sequence shown here is derived from an EMBL/GenBank/DDBJ whole genome shotgun (WGS) entry which is preliminary data.</text>
</comment>
<dbReference type="GO" id="GO:1990904">
    <property type="term" value="C:ribonucleoprotein complex"/>
    <property type="evidence" value="ECO:0007669"/>
    <property type="project" value="UniProtKB-KW"/>
</dbReference>
<dbReference type="InterPro" id="IPR003256">
    <property type="entry name" value="Ribosomal_uL24"/>
</dbReference>
<dbReference type="PANTHER" id="PTHR12903">
    <property type="entry name" value="MITOCHONDRIAL RIBOSOMAL PROTEIN L24"/>
    <property type="match status" value="1"/>
</dbReference>
<comment type="subunit">
    <text evidence="8">Part of the 50S ribosomal subunit.</text>
</comment>
<feature type="domain" description="KOW" evidence="10">
    <location>
        <begin position="12"/>
        <end position="39"/>
    </location>
</feature>
<dbReference type="SUPFAM" id="SSF50104">
    <property type="entry name" value="Translation proteins SH3-like domain"/>
    <property type="match status" value="1"/>
</dbReference>
<keyword evidence="2 8" id="KW-0699">rRNA-binding</keyword>
<dbReference type="GO" id="GO:0006412">
    <property type="term" value="P:translation"/>
    <property type="evidence" value="ECO:0007669"/>
    <property type="project" value="UniProtKB-UniRule"/>
</dbReference>